<gene>
    <name evidence="2" type="ordered locus">Arnit_0227</name>
</gene>
<protein>
    <submittedName>
        <fullName evidence="2">Spermine synthase</fullName>
    </submittedName>
</protein>
<dbReference type="InterPro" id="IPR001045">
    <property type="entry name" value="Spermi_synthase"/>
</dbReference>
<dbReference type="PANTHER" id="PTHR11558">
    <property type="entry name" value="SPERMIDINE/SPERMINE SYNTHASE"/>
    <property type="match status" value="1"/>
</dbReference>
<dbReference type="GO" id="GO:0005829">
    <property type="term" value="C:cytosol"/>
    <property type="evidence" value="ECO:0007669"/>
    <property type="project" value="TreeGrafter"/>
</dbReference>
<dbReference type="STRING" id="572480.Arnit_0227"/>
<evidence type="ECO:0000313" key="2">
    <source>
        <dbReference type="EMBL" id="ADG91893.1"/>
    </source>
</evidence>
<dbReference type="Proteomes" id="UP000000939">
    <property type="component" value="Chromosome"/>
</dbReference>
<name>D5V4G0_ARCNC</name>
<reference evidence="2 3" key="1">
    <citation type="journal article" date="2010" name="Stand. Genomic Sci.">
        <title>Complete genome sequence of Arcobacter nitrofigilis type strain (CI).</title>
        <authorList>
            <person name="Pati A."/>
            <person name="Gronow S."/>
            <person name="Lapidus A."/>
            <person name="Copeland A."/>
            <person name="Glavina Del Rio T."/>
            <person name="Nolan M."/>
            <person name="Lucas S."/>
            <person name="Tice H."/>
            <person name="Cheng J.F."/>
            <person name="Han C."/>
            <person name="Chertkov O."/>
            <person name="Bruce D."/>
            <person name="Tapia R."/>
            <person name="Goodwin L."/>
            <person name="Pitluck S."/>
            <person name="Liolios K."/>
            <person name="Ivanova N."/>
            <person name="Mavromatis K."/>
            <person name="Chen A."/>
            <person name="Palaniappan K."/>
            <person name="Land M."/>
            <person name="Hauser L."/>
            <person name="Chang Y.J."/>
            <person name="Jeffries C.D."/>
            <person name="Detter J.C."/>
            <person name="Rohde M."/>
            <person name="Goker M."/>
            <person name="Bristow J."/>
            <person name="Eisen J.A."/>
            <person name="Markowitz V."/>
            <person name="Hugenholtz P."/>
            <person name="Klenk H.P."/>
            <person name="Kyrpides N.C."/>
        </authorList>
    </citation>
    <scope>NUCLEOTIDE SEQUENCE [LARGE SCALE GENOMIC DNA]</scope>
    <source>
        <strain evidence="3">ATCC 33309 / DSM 7299 / CCUG 15893 / LMG 7604 / NCTC 12251 / CI</strain>
    </source>
</reference>
<dbReference type="AlphaFoldDB" id="D5V4G0"/>
<dbReference type="KEGG" id="ant:Arnit_0227"/>
<dbReference type="PANTHER" id="PTHR11558:SF11">
    <property type="entry name" value="SPERMIDINE SYNTHASE"/>
    <property type="match status" value="1"/>
</dbReference>
<dbReference type="InterPro" id="IPR029063">
    <property type="entry name" value="SAM-dependent_MTases_sf"/>
</dbReference>
<dbReference type="GO" id="GO:0004766">
    <property type="term" value="F:spermidine synthase activity"/>
    <property type="evidence" value="ECO:0007669"/>
    <property type="project" value="TreeGrafter"/>
</dbReference>
<evidence type="ECO:0000256" key="1">
    <source>
        <dbReference type="ARBA" id="ARBA00023066"/>
    </source>
</evidence>
<keyword evidence="3" id="KW-1185">Reference proteome</keyword>
<keyword evidence="1" id="KW-0745">Spermidine biosynthesis</keyword>
<accession>D5V4G0</accession>
<dbReference type="EMBL" id="CP001999">
    <property type="protein sequence ID" value="ADG91893.1"/>
    <property type="molecule type" value="Genomic_DNA"/>
</dbReference>
<dbReference type="Gene3D" id="3.40.50.150">
    <property type="entry name" value="Vaccinia Virus protein VP39"/>
    <property type="match status" value="2"/>
</dbReference>
<sequence>MSSVENKNFAFNEMIIHVPLCTHKEPENILVIGNCDEELKQEVAKHRVNVEYGDISLLNSKNEKNIDVIILTDINIDELILANIQKILKDDGLISYKTNSHSKDAARLKNDLTITGANFWICMPYSFGHTTCVLASKKYHPTADIILQRSDLLVDLNYYSTEIQHASFVFPTHIQKELTGIAKR</sequence>
<dbReference type="HOGENOM" id="CLU_048199_5_0_7"/>
<dbReference type="RefSeq" id="WP_013134038.1">
    <property type="nucleotide sequence ID" value="NC_014166.1"/>
</dbReference>
<dbReference type="eggNOG" id="COG0421">
    <property type="taxonomic scope" value="Bacteria"/>
</dbReference>
<dbReference type="GO" id="GO:0008295">
    <property type="term" value="P:spermidine biosynthetic process"/>
    <property type="evidence" value="ECO:0007669"/>
    <property type="project" value="UniProtKB-KW"/>
</dbReference>
<dbReference type="Pfam" id="PF01564">
    <property type="entry name" value="Spermine_synth"/>
    <property type="match status" value="1"/>
</dbReference>
<evidence type="ECO:0000313" key="3">
    <source>
        <dbReference type="Proteomes" id="UP000000939"/>
    </source>
</evidence>
<proteinExistence type="predicted"/>
<dbReference type="OrthoDB" id="9793120at2"/>
<organism evidence="2 3">
    <name type="scientific">Arcobacter nitrofigilis (strain ATCC 33309 / DSM 7299 / CCUG 15893 / LMG 7604 / NCTC 12251 / CI)</name>
    <name type="common">Campylobacter nitrofigilis</name>
    <dbReference type="NCBI Taxonomy" id="572480"/>
    <lineage>
        <taxon>Bacteria</taxon>
        <taxon>Pseudomonadati</taxon>
        <taxon>Campylobacterota</taxon>
        <taxon>Epsilonproteobacteria</taxon>
        <taxon>Campylobacterales</taxon>
        <taxon>Arcobacteraceae</taxon>
        <taxon>Arcobacter</taxon>
    </lineage>
</organism>
<dbReference type="SUPFAM" id="SSF53335">
    <property type="entry name" value="S-adenosyl-L-methionine-dependent methyltransferases"/>
    <property type="match status" value="1"/>
</dbReference>